<dbReference type="PANTHER" id="PTHR43201">
    <property type="entry name" value="ACYL-COA SYNTHETASE"/>
    <property type="match status" value="1"/>
</dbReference>
<dbReference type="Gene3D" id="3.30.300.30">
    <property type="match status" value="1"/>
</dbReference>
<organism evidence="6 7">
    <name type="scientific">Ornithinimicrobium humiphilum</name>
    <dbReference type="NCBI Taxonomy" id="125288"/>
    <lineage>
        <taxon>Bacteria</taxon>
        <taxon>Bacillati</taxon>
        <taxon>Actinomycetota</taxon>
        <taxon>Actinomycetes</taxon>
        <taxon>Micrococcales</taxon>
        <taxon>Ornithinimicrobiaceae</taxon>
        <taxon>Ornithinimicrobium</taxon>
    </lineage>
</organism>
<gene>
    <name evidence="6" type="ORF">FB476_0574</name>
</gene>
<dbReference type="Pfam" id="PF00561">
    <property type="entry name" value="Abhydrolase_1"/>
    <property type="match status" value="1"/>
</dbReference>
<dbReference type="Proteomes" id="UP000315133">
    <property type="component" value="Unassembled WGS sequence"/>
</dbReference>
<dbReference type="EMBL" id="VFPU01000001">
    <property type="protein sequence ID" value="TQM95724.1"/>
    <property type="molecule type" value="Genomic_DNA"/>
</dbReference>
<name>A0A543KL01_9MICO</name>
<feature type="domain" description="AB hydrolase-1" evidence="5">
    <location>
        <begin position="79"/>
        <end position="321"/>
    </location>
</feature>
<evidence type="ECO:0000313" key="7">
    <source>
        <dbReference type="Proteomes" id="UP000315133"/>
    </source>
</evidence>
<dbReference type="InterPro" id="IPR000073">
    <property type="entry name" value="AB_hydrolase_1"/>
</dbReference>
<dbReference type="SUPFAM" id="SSF53474">
    <property type="entry name" value="alpha/beta-Hydrolases"/>
    <property type="match status" value="1"/>
</dbReference>
<dbReference type="Pfam" id="PF00501">
    <property type="entry name" value="AMP-binding"/>
    <property type="match status" value="1"/>
</dbReference>
<dbReference type="GO" id="GO:0031956">
    <property type="term" value="F:medium-chain fatty acid-CoA ligase activity"/>
    <property type="evidence" value="ECO:0007669"/>
    <property type="project" value="TreeGrafter"/>
</dbReference>
<feature type="domain" description="AMP-dependent synthetase/ligase" evidence="4">
    <location>
        <begin position="372"/>
        <end position="747"/>
    </location>
</feature>
<dbReference type="OrthoDB" id="812569at2"/>
<proteinExistence type="inferred from homology"/>
<dbReference type="InterPro" id="IPR029058">
    <property type="entry name" value="AB_hydrolase_fold"/>
</dbReference>
<dbReference type="InterPro" id="IPR045851">
    <property type="entry name" value="AMP-bd_C_sf"/>
</dbReference>
<evidence type="ECO:0000259" key="4">
    <source>
        <dbReference type="Pfam" id="PF00501"/>
    </source>
</evidence>
<dbReference type="GO" id="GO:0006631">
    <property type="term" value="P:fatty acid metabolic process"/>
    <property type="evidence" value="ECO:0007669"/>
    <property type="project" value="TreeGrafter"/>
</dbReference>
<dbReference type="Gene3D" id="3.40.50.1820">
    <property type="entry name" value="alpha/beta hydrolase"/>
    <property type="match status" value="1"/>
</dbReference>
<evidence type="ECO:0000259" key="5">
    <source>
        <dbReference type="Pfam" id="PF00561"/>
    </source>
</evidence>
<comment type="similarity">
    <text evidence="1">Belongs to the ATP-dependent AMP-binding enzyme family.</text>
</comment>
<evidence type="ECO:0000313" key="6">
    <source>
        <dbReference type="EMBL" id="TQM95724.1"/>
    </source>
</evidence>
<feature type="region of interest" description="Disordered" evidence="3">
    <location>
        <begin position="1"/>
        <end position="38"/>
    </location>
</feature>
<evidence type="ECO:0000256" key="3">
    <source>
        <dbReference type="SAM" id="MobiDB-lite"/>
    </source>
</evidence>
<dbReference type="RefSeq" id="WP_141817436.1">
    <property type="nucleotide sequence ID" value="NZ_BAAAIL010000003.1"/>
</dbReference>
<keyword evidence="2 6" id="KW-0436">Ligase</keyword>
<keyword evidence="7" id="KW-1185">Reference proteome</keyword>
<evidence type="ECO:0000256" key="1">
    <source>
        <dbReference type="ARBA" id="ARBA00006432"/>
    </source>
</evidence>
<comment type="caution">
    <text evidence="6">The sequence shown here is derived from an EMBL/GenBank/DDBJ whole genome shotgun (WGS) entry which is preliminary data.</text>
</comment>
<dbReference type="InterPro" id="IPR000873">
    <property type="entry name" value="AMP-dep_synth/lig_dom"/>
</dbReference>
<dbReference type="InterPro" id="IPR042099">
    <property type="entry name" value="ANL_N_sf"/>
</dbReference>
<dbReference type="AlphaFoldDB" id="A0A543KL01"/>
<sequence length="924" mass="96897">MGPTAHPRSTDGPLAQRIHGPAGRAVTDPPGLPRRDLPGLDRAWSQVVVAPDAEGTPRHWHVLDTGPLLRERGEEPVATLVCVHGNPTWSYLWRRVVASAPAGWRVVAVDQLGMGWSERTAEPRSLPQRIEDLDRLTEVLGVLDGPVAVLAHDWGGPISLGWALRHVESLVGVVLTNTAVHQPAEFAPPAAIRLARSPGLLAQVCRRTPAFVRATTALSLPPLPREVRDAFAAPYGTPGRRAAVADFVADIPFETDHPSRAALDAVAEGLTALAEVPALLVWGPRDPVFGERYLDDLLTRLPHADVQRYAGASHLVLEDRPEGVGVVWRWLSERTPAGEVHGAAAGADDVADGGDLPPDDVPRVAIRVDTRDLDAPAVVELRGGRRSVTFGELDRLATDVARGLLARGVRPGDRVALLVPPGVELTTLVYAVWRLGAVVVVADAGLGLARLGTALRSAGPAHVVGIGRALRLADLTRVPGSRLRIEPGGEELDGLARQGAATSTELPDPSALRGDADGAVLFTSGATGPPKGVVYTRDGLGAQVALLRDTFGLAPGERLVAAFAPFALYGPALGLTGVVPDMDVTAPHTLTARGLAEAVAAVDATVVFAAPAALRNVVTTAAEAGDHDRAVLARPRLVLSAGAPVPVELLRQVRELLPAAATHTPYGMTEVLPVATLDPVVAADEALGAAGAADRDEAGVCVGAPVARTELGIAPLDEHGIPAEELVTTPGVVGEIVVRGPHVKNRYDRLWTNQRASDRPAGWHRTGDVGHLDARGRLWVEGRLAHVLTTPDGPVTPYPVEQRLRSLGGVADVALVGVGPVGTQQLVAVVVPSDRVGIAARVTGAPAGPGRLADGDLARAVRETAGVPVAAVLVRDWLPVDVRHASKVDRSALSAWAAGVLHGRTLRERVADLVRDRAPRTRSR</sequence>
<reference evidence="6 7" key="1">
    <citation type="submission" date="2019-06" db="EMBL/GenBank/DDBJ databases">
        <title>Sequencing the genomes of 1000 actinobacteria strains.</title>
        <authorList>
            <person name="Klenk H.-P."/>
        </authorList>
    </citation>
    <scope>NUCLEOTIDE SEQUENCE [LARGE SCALE GENOMIC DNA]</scope>
    <source>
        <strain evidence="6 7">DSM 12362</strain>
    </source>
</reference>
<dbReference type="Gene3D" id="3.40.50.12780">
    <property type="entry name" value="N-terminal domain of ligase-like"/>
    <property type="match status" value="1"/>
</dbReference>
<evidence type="ECO:0000256" key="2">
    <source>
        <dbReference type="ARBA" id="ARBA00022598"/>
    </source>
</evidence>
<dbReference type="PANTHER" id="PTHR43201:SF5">
    <property type="entry name" value="MEDIUM-CHAIN ACYL-COA LIGASE ACSF2, MITOCHONDRIAL"/>
    <property type="match status" value="1"/>
</dbReference>
<protein>
    <submittedName>
        <fullName evidence="6">Acyl-CoA synthetase (AMP-forming)/AMP-acid ligase II</fullName>
    </submittedName>
</protein>
<dbReference type="SUPFAM" id="SSF56801">
    <property type="entry name" value="Acetyl-CoA synthetase-like"/>
    <property type="match status" value="1"/>
</dbReference>
<accession>A0A543KL01</accession>